<accession>A0A8H9J4P3</accession>
<reference evidence="1" key="1">
    <citation type="journal article" date="2014" name="Int. J. Syst. Evol. Microbiol.">
        <title>Complete genome sequence of Corynebacterium casei LMG S-19264T (=DSM 44701T), isolated from a smear-ripened cheese.</title>
        <authorList>
            <consortium name="US DOE Joint Genome Institute (JGI-PGF)"/>
            <person name="Walter F."/>
            <person name="Albersmeier A."/>
            <person name="Kalinowski J."/>
            <person name="Ruckert C."/>
        </authorList>
    </citation>
    <scope>NUCLEOTIDE SEQUENCE</scope>
    <source>
        <strain evidence="1">CGMCC 4.7679</strain>
    </source>
</reference>
<organism evidence="1 2">
    <name type="scientific">Amycolatopsis bartoniae</name>
    <dbReference type="NCBI Taxonomy" id="941986"/>
    <lineage>
        <taxon>Bacteria</taxon>
        <taxon>Bacillati</taxon>
        <taxon>Actinomycetota</taxon>
        <taxon>Actinomycetes</taxon>
        <taxon>Pseudonocardiales</taxon>
        <taxon>Pseudonocardiaceae</taxon>
        <taxon>Amycolatopsis</taxon>
    </lineage>
</organism>
<dbReference type="EMBL" id="BNAV01000011">
    <property type="protein sequence ID" value="GHF76779.1"/>
    <property type="molecule type" value="Genomic_DNA"/>
</dbReference>
<reference evidence="1" key="2">
    <citation type="submission" date="2020-09" db="EMBL/GenBank/DDBJ databases">
        <authorList>
            <person name="Sun Q."/>
            <person name="Zhou Y."/>
        </authorList>
    </citation>
    <scope>NUCLEOTIDE SEQUENCE</scope>
    <source>
        <strain evidence="1">CGMCC 4.7679</strain>
    </source>
</reference>
<evidence type="ECO:0000313" key="2">
    <source>
        <dbReference type="Proteomes" id="UP000658656"/>
    </source>
</evidence>
<dbReference type="Pfam" id="PF19726">
    <property type="entry name" value="DUF6218"/>
    <property type="match status" value="1"/>
</dbReference>
<proteinExistence type="predicted"/>
<dbReference type="InterPro" id="IPR046190">
    <property type="entry name" value="DUF6218"/>
</dbReference>
<dbReference type="AlphaFoldDB" id="A0A8H9J4P3"/>
<comment type="caution">
    <text evidence="1">The sequence shown here is derived from an EMBL/GenBank/DDBJ whole genome shotgun (WGS) entry which is preliminary data.</text>
</comment>
<evidence type="ECO:0000313" key="1">
    <source>
        <dbReference type="EMBL" id="GHF76779.1"/>
    </source>
</evidence>
<keyword evidence="2" id="KW-1185">Reference proteome</keyword>
<protein>
    <submittedName>
        <fullName evidence="1">Uncharacterized protein</fullName>
    </submittedName>
</protein>
<dbReference type="Proteomes" id="UP000658656">
    <property type="component" value="Unassembled WGS sequence"/>
</dbReference>
<sequence>MRAAASIVARVHAMTSAAETALPAPVELWAPGSAVVALGQGDGGEEAVAVWHVSPQGAPTGAWLVPAAEAFGEEETARRLLTSLERRGITGAVPGDVERILEQLSKAAGVDEWWREQLFSPVLAFEEVVARRAEIEKVVEDARATKNVAVVEWPADVTGYDVREFEDLRRVARLSRTTGEACGTAILVSRVLRWLVRQWAETEQVKNRRPYVRDALGEPQALPPTWLAAVQTGSVNVLPL</sequence>
<gene>
    <name evidence="1" type="ORF">GCM10017566_58670</name>
</gene>
<name>A0A8H9J4P3_9PSEU</name>